<protein>
    <submittedName>
        <fullName evidence="2">Helix-hairpin-helix domain-containing protein</fullName>
    </submittedName>
</protein>
<feature type="compositionally biased region" description="Basic and acidic residues" evidence="1">
    <location>
        <begin position="122"/>
        <end position="134"/>
    </location>
</feature>
<dbReference type="Proteomes" id="UP001596414">
    <property type="component" value="Unassembled WGS sequence"/>
</dbReference>
<accession>A0ABD5X370</accession>
<sequence>MSAKSLIQKIKQVVGLSDKSESEPETGPSTHKETDVTVEREPEPTDKAPSETNPTAATPASDAAGEHPVDDGVTENSESVENIKGIGPTYSERLDSNGLGAVPTLAESDAETVAKAAQTSEGRAKEWIKRARNR</sequence>
<dbReference type="Pfam" id="PF14520">
    <property type="entry name" value="HHH_5"/>
    <property type="match status" value="1"/>
</dbReference>
<dbReference type="RefSeq" id="WP_267638562.1">
    <property type="nucleotide sequence ID" value="NZ_JAODIY010000016.1"/>
</dbReference>
<comment type="caution">
    <text evidence="2">The sequence shown here is derived from an EMBL/GenBank/DDBJ whole genome shotgun (WGS) entry which is preliminary data.</text>
</comment>
<evidence type="ECO:0000313" key="3">
    <source>
        <dbReference type="Proteomes" id="UP001596414"/>
    </source>
</evidence>
<reference evidence="2 3" key="1">
    <citation type="journal article" date="2014" name="Int. J. Syst. Evol. Microbiol.">
        <title>Complete genome sequence of Corynebacterium casei LMG S-19264T (=DSM 44701T), isolated from a smear-ripened cheese.</title>
        <authorList>
            <consortium name="US DOE Joint Genome Institute (JGI-PGF)"/>
            <person name="Walter F."/>
            <person name="Albersmeier A."/>
            <person name="Kalinowski J."/>
            <person name="Ruckert C."/>
        </authorList>
    </citation>
    <scope>NUCLEOTIDE SEQUENCE [LARGE SCALE GENOMIC DNA]</scope>
    <source>
        <strain evidence="2 3">CGMCC 4.7215</strain>
    </source>
</reference>
<evidence type="ECO:0000313" key="2">
    <source>
        <dbReference type="EMBL" id="MFC7125566.1"/>
    </source>
</evidence>
<feature type="region of interest" description="Disordered" evidence="1">
    <location>
        <begin position="1"/>
        <end position="134"/>
    </location>
</feature>
<gene>
    <name evidence="2" type="ORF">ACFQJ7_05865</name>
</gene>
<organism evidence="2 3">
    <name type="scientific">Halovenus rubra</name>
    <dbReference type="NCBI Taxonomy" id="869890"/>
    <lineage>
        <taxon>Archaea</taxon>
        <taxon>Methanobacteriati</taxon>
        <taxon>Methanobacteriota</taxon>
        <taxon>Stenosarchaea group</taxon>
        <taxon>Halobacteria</taxon>
        <taxon>Halobacteriales</taxon>
        <taxon>Haloarculaceae</taxon>
        <taxon>Halovenus</taxon>
    </lineage>
</organism>
<dbReference type="EMBL" id="JBHSZQ010000007">
    <property type="protein sequence ID" value="MFC7125566.1"/>
    <property type="molecule type" value="Genomic_DNA"/>
</dbReference>
<evidence type="ECO:0000256" key="1">
    <source>
        <dbReference type="SAM" id="MobiDB-lite"/>
    </source>
</evidence>
<feature type="compositionally biased region" description="Basic and acidic residues" evidence="1">
    <location>
        <begin position="30"/>
        <end position="49"/>
    </location>
</feature>
<dbReference type="AlphaFoldDB" id="A0ABD5X370"/>
<proteinExistence type="predicted"/>
<name>A0ABD5X370_9EURY</name>
<dbReference type="Gene3D" id="1.10.150.20">
    <property type="entry name" value="5' to 3' exonuclease, C-terminal subdomain"/>
    <property type="match status" value="1"/>
</dbReference>